<dbReference type="Proteomes" id="UP001161017">
    <property type="component" value="Unassembled WGS sequence"/>
</dbReference>
<feature type="transmembrane region" description="Helical" evidence="6">
    <location>
        <begin position="505"/>
        <end position="523"/>
    </location>
</feature>
<keyword evidence="3 6" id="KW-1133">Transmembrane helix</keyword>
<gene>
    <name evidence="8" type="ORF">OHK93_002734</name>
</gene>
<feature type="compositionally biased region" description="Low complexity" evidence="5">
    <location>
        <begin position="55"/>
        <end position="69"/>
    </location>
</feature>
<reference evidence="8" key="1">
    <citation type="journal article" date="2023" name="Genome Biol. Evol.">
        <title>First Whole Genome Sequence and Flow Cytometry Genome Size Data for the Lichen-Forming Fungus Ramalina farinacea (Ascomycota).</title>
        <authorList>
            <person name="Llewellyn T."/>
            <person name="Mian S."/>
            <person name="Hill R."/>
            <person name="Leitch I.J."/>
            <person name="Gaya E."/>
        </authorList>
    </citation>
    <scope>NUCLEOTIDE SEQUENCE</scope>
    <source>
        <strain evidence="8">LIQ254RAFAR</strain>
    </source>
</reference>
<dbReference type="InterPro" id="IPR036259">
    <property type="entry name" value="MFS_trans_sf"/>
</dbReference>
<feature type="transmembrane region" description="Helical" evidence="6">
    <location>
        <begin position="535"/>
        <end position="554"/>
    </location>
</feature>
<feature type="region of interest" description="Disordered" evidence="5">
    <location>
        <begin position="1"/>
        <end position="94"/>
    </location>
</feature>
<evidence type="ECO:0000256" key="4">
    <source>
        <dbReference type="ARBA" id="ARBA00023136"/>
    </source>
</evidence>
<name>A0AA43QWF6_9LECA</name>
<evidence type="ECO:0000313" key="8">
    <source>
        <dbReference type="EMBL" id="MDI1491525.1"/>
    </source>
</evidence>
<feature type="transmembrane region" description="Helical" evidence="6">
    <location>
        <begin position="392"/>
        <end position="414"/>
    </location>
</feature>
<evidence type="ECO:0000256" key="5">
    <source>
        <dbReference type="SAM" id="MobiDB-lite"/>
    </source>
</evidence>
<dbReference type="PANTHER" id="PTHR23502:SF13">
    <property type="entry name" value="MULTIDRUG TRANSPORTER, PUTATIVE (AFU_ORTHOLOGUE AFUA_2G12550)-RELATED"/>
    <property type="match status" value="1"/>
</dbReference>
<dbReference type="Pfam" id="PF07690">
    <property type="entry name" value="MFS_1"/>
    <property type="match status" value="1"/>
</dbReference>
<dbReference type="PROSITE" id="PS50850">
    <property type="entry name" value="MFS"/>
    <property type="match status" value="1"/>
</dbReference>
<feature type="domain" description="Major facilitator superfamily (MFS) profile" evidence="7">
    <location>
        <begin position="124"/>
        <end position="561"/>
    </location>
</feature>
<dbReference type="InterPro" id="IPR011701">
    <property type="entry name" value="MFS"/>
</dbReference>
<evidence type="ECO:0000259" key="7">
    <source>
        <dbReference type="PROSITE" id="PS50850"/>
    </source>
</evidence>
<feature type="transmembrane region" description="Helical" evidence="6">
    <location>
        <begin position="158"/>
        <end position="178"/>
    </location>
</feature>
<evidence type="ECO:0000256" key="6">
    <source>
        <dbReference type="SAM" id="Phobius"/>
    </source>
</evidence>
<dbReference type="GO" id="GO:0022857">
    <property type="term" value="F:transmembrane transporter activity"/>
    <property type="evidence" value="ECO:0007669"/>
    <property type="project" value="InterPro"/>
</dbReference>
<comment type="subcellular location">
    <subcellularLocation>
        <location evidence="1">Membrane</location>
        <topology evidence="1">Multi-pass membrane protein</topology>
    </subcellularLocation>
</comment>
<dbReference type="PANTHER" id="PTHR23502">
    <property type="entry name" value="MAJOR FACILITATOR SUPERFAMILY"/>
    <property type="match status" value="1"/>
</dbReference>
<evidence type="ECO:0000256" key="1">
    <source>
        <dbReference type="ARBA" id="ARBA00004141"/>
    </source>
</evidence>
<feature type="transmembrane region" description="Helical" evidence="6">
    <location>
        <begin position="214"/>
        <end position="235"/>
    </location>
</feature>
<evidence type="ECO:0000256" key="2">
    <source>
        <dbReference type="ARBA" id="ARBA00022692"/>
    </source>
</evidence>
<accession>A0AA43QWF6</accession>
<feature type="transmembrane region" description="Helical" evidence="6">
    <location>
        <begin position="462"/>
        <end position="484"/>
    </location>
</feature>
<feature type="compositionally biased region" description="Basic and acidic residues" evidence="5">
    <location>
        <begin position="73"/>
        <end position="84"/>
    </location>
</feature>
<dbReference type="Gene3D" id="1.20.1250.20">
    <property type="entry name" value="MFS general substrate transporter like domains"/>
    <property type="match status" value="1"/>
</dbReference>
<feature type="compositionally biased region" description="Acidic residues" evidence="5">
    <location>
        <begin position="41"/>
        <end position="53"/>
    </location>
</feature>
<protein>
    <recommendedName>
        <fullName evidence="7">Major facilitator superfamily (MFS) profile domain-containing protein</fullName>
    </recommendedName>
</protein>
<dbReference type="AlphaFoldDB" id="A0AA43QWF6"/>
<comment type="caution">
    <text evidence="8">The sequence shown here is derived from an EMBL/GenBank/DDBJ whole genome shotgun (WGS) entry which is preliminary data.</text>
</comment>
<keyword evidence="2 6" id="KW-0812">Transmembrane</keyword>
<dbReference type="InterPro" id="IPR020846">
    <property type="entry name" value="MFS_dom"/>
</dbReference>
<feature type="transmembrane region" description="Helical" evidence="6">
    <location>
        <begin position="356"/>
        <end position="380"/>
    </location>
</feature>
<evidence type="ECO:0000256" key="3">
    <source>
        <dbReference type="ARBA" id="ARBA00022989"/>
    </source>
</evidence>
<feature type="transmembrane region" description="Helical" evidence="6">
    <location>
        <begin position="435"/>
        <end position="456"/>
    </location>
</feature>
<dbReference type="FunFam" id="1.20.1250.20:FF:000088">
    <property type="entry name" value="MFS multidrug transporter, putative"/>
    <property type="match status" value="1"/>
</dbReference>
<organism evidence="8 9">
    <name type="scientific">Ramalina farinacea</name>
    <dbReference type="NCBI Taxonomy" id="258253"/>
    <lineage>
        <taxon>Eukaryota</taxon>
        <taxon>Fungi</taxon>
        <taxon>Dikarya</taxon>
        <taxon>Ascomycota</taxon>
        <taxon>Pezizomycotina</taxon>
        <taxon>Lecanoromycetes</taxon>
        <taxon>OSLEUM clade</taxon>
        <taxon>Lecanoromycetidae</taxon>
        <taxon>Lecanorales</taxon>
        <taxon>Lecanorineae</taxon>
        <taxon>Ramalinaceae</taxon>
        <taxon>Ramalina</taxon>
    </lineage>
</organism>
<evidence type="ECO:0000313" key="9">
    <source>
        <dbReference type="Proteomes" id="UP001161017"/>
    </source>
</evidence>
<proteinExistence type="predicted"/>
<keyword evidence="4 6" id="KW-0472">Membrane</keyword>
<dbReference type="EMBL" id="JAPUFD010000015">
    <property type="protein sequence ID" value="MDI1491525.1"/>
    <property type="molecule type" value="Genomic_DNA"/>
</dbReference>
<feature type="transmembrane region" description="Helical" evidence="6">
    <location>
        <begin position="247"/>
        <end position="269"/>
    </location>
</feature>
<keyword evidence="9" id="KW-1185">Reference proteome</keyword>
<sequence>MSKSRVHFEEADELSETRRLLTSVLSPSNPDHNDYGTAANNDDDDDDDDDEDNTASMAGPNSSSSSAVSPNEPKPDFQENEKVGGAKVKKGQHLHSPDEMIEITMEDCEGELGFSFSSLKKWTIISIIFLVQVSMNFNTSLYSNGAGGIAKDFNISDQAARCGAMIFLITYAFGCEFWAPWSEEIGRRPILQASLLLVNLWQLPVALAPNFGSILVGRALGGFSTAGGSVTLGMIADMWDSDHQQYAVAFVVFSSVGGSILGPVVGGFVEHFLVWQWTIWIQLIFGGAVQVAHFFLVPETRSTIMMDRIAKRRRKEQPGLNLYGPNEITPLKQRLDFKEIISIYIRPFKMFLTEPIVLTLSLLSGFSDALIFMFIQSFALVYKNWGFNDIEIGLAFIAIGVGYFLAWLLFIPAIKRNVRERKEKPDDETAQYESRLWFLLWTAPCLPIGLIGFAWTSGGPPIHWMGSMVFAAVVGIANYSIYMATIDYMICAYGPYSASATGGNGWSRDFLAGVLTIPATPFFQNIGGDKHLQDASTILFCISFVLVIAVYVIYWKGPVLRARSPFAQQLNAARKQSVAPGRRLSVMPGYGVPSGTGSRNASMAGGGILNNRKMSVV</sequence>
<dbReference type="SUPFAM" id="SSF103473">
    <property type="entry name" value="MFS general substrate transporter"/>
    <property type="match status" value="1"/>
</dbReference>
<dbReference type="GO" id="GO:0005886">
    <property type="term" value="C:plasma membrane"/>
    <property type="evidence" value="ECO:0007669"/>
    <property type="project" value="TreeGrafter"/>
</dbReference>
<feature type="transmembrane region" description="Helical" evidence="6">
    <location>
        <begin position="275"/>
        <end position="296"/>
    </location>
</feature>